<reference evidence="2 3" key="1">
    <citation type="journal article" date="2015" name="Fungal Genet. Biol.">
        <title>Evolution of novel wood decay mechanisms in Agaricales revealed by the genome sequences of Fistulina hepatica and Cylindrobasidium torrendii.</title>
        <authorList>
            <person name="Floudas D."/>
            <person name="Held B.W."/>
            <person name="Riley R."/>
            <person name="Nagy L.G."/>
            <person name="Koehler G."/>
            <person name="Ransdell A.S."/>
            <person name="Younus H."/>
            <person name="Chow J."/>
            <person name="Chiniquy J."/>
            <person name="Lipzen A."/>
            <person name="Tritt A."/>
            <person name="Sun H."/>
            <person name="Haridas S."/>
            <person name="LaButti K."/>
            <person name="Ohm R.A."/>
            <person name="Kues U."/>
            <person name="Blanchette R.A."/>
            <person name="Grigoriev I.V."/>
            <person name="Minto R.E."/>
            <person name="Hibbett D.S."/>
        </authorList>
    </citation>
    <scope>NUCLEOTIDE SEQUENCE [LARGE SCALE GENOMIC DNA]</scope>
    <source>
        <strain evidence="2 3">FP15055 ss-10</strain>
    </source>
</reference>
<evidence type="ECO:0000313" key="3">
    <source>
        <dbReference type="Proteomes" id="UP000054007"/>
    </source>
</evidence>
<dbReference type="AlphaFoldDB" id="A0A0D7ATJ9"/>
<feature type="region of interest" description="Disordered" evidence="1">
    <location>
        <begin position="228"/>
        <end position="249"/>
    </location>
</feature>
<protein>
    <submittedName>
        <fullName evidence="2">Uncharacterized protein</fullName>
    </submittedName>
</protein>
<evidence type="ECO:0000313" key="2">
    <source>
        <dbReference type="EMBL" id="KIY61164.1"/>
    </source>
</evidence>
<accession>A0A0D7ATJ9</accession>
<feature type="non-terminal residue" evidence="2">
    <location>
        <position position="1"/>
    </location>
</feature>
<name>A0A0D7ATJ9_9AGAR</name>
<evidence type="ECO:0000256" key="1">
    <source>
        <dbReference type="SAM" id="MobiDB-lite"/>
    </source>
</evidence>
<dbReference type="OrthoDB" id="3232711at2759"/>
<feature type="compositionally biased region" description="Acidic residues" evidence="1">
    <location>
        <begin position="228"/>
        <end position="238"/>
    </location>
</feature>
<keyword evidence="3" id="KW-1185">Reference proteome</keyword>
<organism evidence="2 3">
    <name type="scientific">Cylindrobasidium torrendii FP15055 ss-10</name>
    <dbReference type="NCBI Taxonomy" id="1314674"/>
    <lineage>
        <taxon>Eukaryota</taxon>
        <taxon>Fungi</taxon>
        <taxon>Dikarya</taxon>
        <taxon>Basidiomycota</taxon>
        <taxon>Agaricomycotina</taxon>
        <taxon>Agaricomycetes</taxon>
        <taxon>Agaricomycetidae</taxon>
        <taxon>Agaricales</taxon>
        <taxon>Marasmiineae</taxon>
        <taxon>Physalacriaceae</taxon>
        <taxon>Cylindrobasidium</taxon>
    </lineage>
</organism>
<dbReference type="Proteomes" id="UP000054007">
    <property type="component" value="Unassembled WGS sequence"/>
</dbReference>
<gene>
    <name evidence="2" type="ORF">CYLTODRAFT_238073</name>
</gene>
<dbReference type="EMBL" id="KN881028">
    <property type="protein sequence ID" value="KIY61164.1"/>
    <property type="molecule type" value="Genomic_DNA"/>
</dbReference>
<proteinExistence type="predicted"/>
<dbReference type="STRING" id="1314674.A0A0D7ATJ9"/>
<sequence length="257" mass="28645">KANVRGTKKSGRSFDIIKRLRAKGQASAVRYRAARQSLHNLRGGGSWEHVLQELQDSDIKDVASEVFSTDIVRDYNDTGVASGKRKRKAGTMHTQPVVFGSASFEMSWIWMVEGALDTASDNEMDGLIRVEYLKGRARVARSKENMMLIRDERERSLASLEYDAAQWDKRAGGWEGMSAELAEGVRAYACMQAKGRRSLAAHFKAMWMLPAPKRRICVMDRIEIEETAAGDSDAEDDVSPANALRPPLPGLREVLDV</sequence>